<dbReference type="EMBL" id="CP016634">
    <property type="protein sequence ID" value="ANY87120.1"/>
    <property type="molecule type" value="Genomic_DNA"/>
</dbReference>
<keyword evidence="2" id="KW-0472">Membrane</keyword>
<gene>
    <name evidence="4" type="ORF">IEC33019_1554</name>
</gene>
<evidence type="ECO:0000256" key="3">
    <source>
        <dbReference type="SAM" id="SignalP"/>
    </source>
</evidence>
<feature type="signal peptide" evidence="3">
    <location>
        <begin position="1"/>
        <end position="16"/>
    </location>
</feature>
<reference evidence="4" key="1">
    <citation type="submission" date="2016-07" db="EMBL/GenBank/DDBJ databases">
        <title>New class B carbapenemase carried by novel plasmid in Pseudomonas putida enviromental strain in eastern Amazonia.</title>
        <authorList>
            <person name="Souza C.O."/>
            <person name="Lima K.V."/>
            <person name="Brasiliense D.M."/>
            <person name="Perez-Chaparro P.J."/>
            <person name="Mamizuka E.M."/>
            <person name="Lima M.O."/>
            <person name="Lima L.N."/>
            <person name="McCulloch J.A."/>
        </authorList>
    </citation>
    <scope>NUCLEOTIDE SEQUENCE [LARGE SCALE GENOMIC DNA]</scope>
    <source>
        <strain evidence="4">IEC33019</strain>
    </source>
</reference>
<keyword evidence="2" id="KW-0812">Transmembrane</keyword>
<proteinExistence type="predicted"/>
<evidence type="ECO:0000256" key="1">
    <source>
        <dbReference type="SAM" id="MobiDB-lite"/>
    </source>
</evidence>
<feature type="chain" id="PRO_5008536550" description="Protein BatD" evidence="3">
    <location>
        <begin position="17"/>
        <end position="435"/>
    </location>
</feature>
<accession>A0A1B2F4G1</accession>
<dbReference type="PANTHER" id="PTHR40940:SF1">
    <property type="entry name" value="PROTEIN BATD"/>
    <property type="match status" value="1"/>
</dbReference>
<feature type="compositionally biased region" description="Basic and acidic residues" evidence="1">
    <location>
        <begin position="415"/>
        <end position="429"/>
    </location>
</feature>
<keyword evidence="3" id="KW-0732">Signal</keyword>
<dbReference type="AlphaFoldDB" id="A0A1B2F4G1"/>
<evidence type="ECO:0000256" key="2">
    <source>
        <dbReference type="SAM" id="Phobius"/>
    </source>
</evidence>
<feature type="region of interest" description="Disordered" evidence="1">
    <location>
        <begin position="415"/>
        <end position="435"/>
    </location>
</feature>
<dbReference type="RefSeq" id="WP_070092973.1">
    <property type="nucleotide sequence ID" value="NZ_CP016634.1"/>
</dbReference>
<keyword evidence="2" id="KW-1133">Transmembrane helix</keyword>
<evidence type="ECO:0008006" key="5">
    <source>
        <dbReference type="Google" id="ProtNLM"/>
    </source>
</evidence>
<sequence>MKYLLLVMLVPLLVQAAEPQVKIRSQLLPSEKVLVGGTVVLQIDLLVDTWFNAAPRLPTMTLDGAVVSAPSGEATHLNEQIDGKAFFGLRLNYQIIPEQARGYDIPPLAIEVQPGQGSGPLTVHSQALHFVARQPAGNAQQHRLVASQVQFSQTLEPSHTPLRVGDSVTRHLHVQALAAQAMLIPPPAFAQVDGLKRYPQTPVVKPLSDGRGGVSGGQREDAVTYVVTQAGRFQLPAIELHWWDAATAQARTATVPALTLEATADAAYQAPFSISDDLRALGQKAQIHVAGHWLLALSALALVAGLGYLGRGWAVALRSRWRKWSQQREQARLASADYAWRQVAGQLSLDPPQLGALYVWHRRATGCREMRTASRPLPLAVSKCLLAFFRSRYGSGASDPRASAEFAQVLPALRRAVEPPHRTSPDRHALKPLNP</sequence>
<dbReference type="PANTHER" id="PTHR40940">
    <property type="entry name" value="PROTEIN BATD-RELATED"/>
    <property type="match status" value="1"/>
</dbReference>
<organism evidence="4">
    <name type="scientific">Pseudomonas putida</name>
    <name type="common">Arthrobacter siderocapsulatus</name>
    <dbReference type="NCBI Taxonomy" id="303"/>
    <lineage>
        <taxon>Bacteria</taxon>
        <taxon>Pseudomonadati</taxon>
        <taxon>Pseudomonadota</taxon>
        <taxon>Gammaproteobacteria</taxon>
        <taxon>Pseudomonadales</taxon>
        <taxon>Pseudomonadaceae</taxon>
        <taxon>Pseudomonas</taxon>
    </lineage>
</organism>
<feature type="transmembrane region" description="Helical" evidence="2">
    <location>
        <begin position="293"/>
        <end position="314"/>
    </location>
</feature>
<evidence type="ECO:0000313" key="4">
    <source>
        <dbReference type="EMBL" id="ANY87120.1"/>
    </source>
</evidence>
<name>A0A1B2F4G1_PSEPU</name>
<dbReference type="InterPro" id="IPR025738">
    <property type="entry name" value="BatD"/>
</dbReference>
<protein>
    <recommendedName>
        <fullName evidence="5">Protein BatD</fullName>
    </recommendedName>
</protein>